<keyword evidence="4" id="KW-0804">Transcription</keyword>
<dbReference type="InterPro" id="IPR058245">
    <property type="entry name" value="NreC/VraR/RcsB-like_REC"/>
</dbReference>
<name>A0ABR6RL58_9BURK</name>
<keyword evidence="2" id="KW-0805">Transcription regulation</keyword>
<protein>
    <submittedName>
        <fullName evidence="8">DNA-binding NarL/FixJ family response regulator</fullName>
    </submittedName>
</protein>
<evidence type="ECO:0000313" key="8">
    <source>
        <dbReference type="EMBL" id="MBB6579915.1"/>
    </source>
</evidence>
<dbReference type="Gene3D" id="3.40.50.2300">
    <property type="match status" value="1"/>
</dbReference>
<dbReference type="PROSITE" id="PS00622">
    <property type="entry name" value="HTH_LUXR_1"/>
    <property type="match status" value="1"/>
</dbReference>
<dbReference type="SUPFAM" id="SSF46894">
    <property type="entry name" value="C-terminal effector domain of the bipartite response regulators"/>
    <property type="match status" value="1"/>
</dbReference>
<organism evidence="8 9">
    <name type="scientific">Comamonas odontotermitis</name>
    <dbReference type="NCBI Taxonomy" id="379895"/>
    <lineage>
        <taxon>Bacteria</taxon>
        <taxon>Pseudomonadati</taxon>
        <taxon>Pseudomonadota</taxon>
        <taxon>Betaproteobacteria</taxon>
        <taxon>Burkholderiales</taxon>
        <taxon>Comamonadaceae</taxon>
        <taxon>Comamonas</taxon>
    </lineage>
</organism>
<dbReference type="Proteomes" id="UP000562492">
    <property type="component" value="Unassembled WGS sequence"/>
</dbReference>
<dbReference type="GO" id="GO:0003677">
    <property type="term" value="F:DNA binding"/>
    <property type="evidence" value="ECO:0007669"/>
    <property type="project" value="UniProtKB-KW"/>
</dbReference>
<evidence type="ECO:0000259" key="6">
    <source>
        <dbReference type="PROSITE" id="PS50043"/>
    </source>
</evidence>
<reference evidence="8 9" key="1">
    <citation type="submission" date="2020-08" db="EMBL/GenBank/DDBJ databases">
        <title>Functional genomics of gut bacteria from endangered species of beetles.</title>
        <authorList>
            <person name="Carlos-Shanley C."/>
        </authorList>
    </citation>
    <scope>NUCLEOTIDE SEQUENCE [LARGE SCALE GENOMIC DNA]</scope>
    <source>
        <strain evidence="8 9">S00124</strain>
    </source>
</reference>
<dbReference type="PRINTS" id="PR00038">
    <property type="entry name" value="HTHLUXR"/>
</dbReference>
<keyword evidence="9" id="KW-1185">Reference proteome</keyword>
<keyword evidence="3 8" id="KW-0238">DNA-binding</keyword>
<evidence type="ECO:0000256" key="4">
    <source>
        <dbReference type="ARBA" id="ARBA00023163"/>
    </source>
</evidence>
<dbReference type="SMART" id="SM00421">
    <property type="entry name" value="HTH_LUXR"/>
    <property type="match status" value="1"/>
</dbReference>
<dbReference type="PANTHER" id="PTHR44688:SF16">
    <property type="entry name" value="DNA-BINDING TRANSCRIPTIONAL ACTIVATOR DEVR_DOSR"/>
    <property type="match status" value="1"/>
</dbReference>
<evidence type="ECO:0000256" key="2">
    <source>
        <dbReference type="ARBA" id="ARBA00023015"/>
    </source>
</evidence>
<dbReference type="Pfam" id="PF00072">
    <property type="entry name" value="Response_reg"/>
    <property type="match status" value="1"/>
</dbReference>
<sequence length="264" mass="29312">MTQIYPEPLEGAEVLTPHDDYTDNGFEMFSNPPSMWPSFLVGQRDKPVRTIVIDDDIHFVNVLLQELALDERIQVVGRALNFKDGKRLVRSADFDVLIIDLNLTDRSGDQLLELATAQKPGSHAIVCTAADQEQLVRQAFDLGASGYLLKHSWFGNYAQSILQVANGGAAITPHLVKRLLRRAEPAPDADLSIVTVPRVSAEQLSSREREVLRMVANGNTSAQIAAHLQISHMTVNTHIRNTYRKLQVRSRAQAVQSAMVRGLI</sequence>
<evidence type="ECO:0000256" key="3">
    <source>
        <dbReference type="ARBA" id="ARBA00023125"/>
    </source>
</evidence>
<dbReference type="InterPro" id="IPR000792">
    <property type="entry name" value="Tscrpt_reg_LuxR_C"/>
</dbReference>
<dbReference type="SUPFAM" id="SSF52172">
    <property type="entry name" value="CheY-like"/>
    <property type="match status" value="1"/>
</dbReference>
<dbReference type="SMART" id="SM00448">
    <property type="entry name" value="REC"/>
    <property type="match status" value="1"/>
</dbReference>
<dbReference type="EMBL" id="JACHKZ010000044">
    <property type="protein sequence ID" value="MBB6579915.1"/>
    <property type="molecule type" value="Genomic_DNA"/>
</dbReference>
<dbReference type="CDD" id="cd06170">
    <property type="entry name" value="LuxR_C_like"/>
    <property type="match status" value="1"/>
</dbReference>
<comment type="caution">
    <text evidence="8">The sequence shown here is derived from an EMBL/GenBank/DDBJ whole genome shotgun (WGS) entry which is preliminary data.</text>
</comment>
<proteinExistence type="predicted"/>
<evidence type="ECO:0000259" key="7">
    <source>
        <dbReference type="PROSITE" id="PS50110"/>
    </source>
</evidence>
<dbReference type="PROSITE" id="PS50110">
    <property type="entry name" value="RESPONSE_REGULATORY"/>
    <property type="match status" value="1"/>
</dbReference>
<dbReference type="InterPro" id="IPR001789">
    <property type="entry name" value="Sig_transdc_resp-reg_receiver"/>
</dbReference>
<keyword evidence="1 5" id="KW-0597">Phosphoprotein</keyword>
<evidence type="ECO:0000256" key="1">
    <source>
        <dbReference type="ARBA" id="ARBA00022553"/>
    </source>
</evidence>
<dbReference type="RefSeq" id="WP_233464624.1">
    <property type="nucleotide sequence ID" value="NZ_JACHKZ010000044.1"/>
</dbReference>
<dbReference type="PANTHER" id="PTHR44688">
    <property type="entry name" value="DNA-BINDING TRANSCRIPTIONAL ACTIVATOR DEVR_DOSR"/>
    <property type="match status" value="1"/>
</dbReference>
<feature type="domain" description="HTH luxR-type" evidence="6">
    <location>
        <begin position="197"/>
        <end position="262"/>
    </location>
</feature>
<dbReference type="CDD" id="cd17535">
    <property type="entry name" value="REC_NarL-like"/>
    <property type="match status" value="1"/>
</dbReference>
<dbReference type="Pfam" id="PF00196">
    <property type="entry name" value="GerE"/>
    <property type="match status" value="1"/>
</dbReference>
<evidence type="ECO:0000256" key="5">
    <source>
        <dbReference type="PROSITE-ProRule" id="PRU00169"/>
    </source>
</evidence>
<dbReference type="InterPro" id="IPR011006">
    <property type="entry name" value="CheY-like_superfamily"/>
</dbReference>
<feature type="modified residue" description="4-aspartylphosphate" evidence="5">
    <location>
        <position position="100"/>
    </location>
</feature>
<dbReference type="InterPro" id="IPR016032">
    <property type="entry name" value="Sig_transdc_resp-reg_C-effctor"/>
</dbReference>
<evidence type="ECO:0000313" key="9">
    <source>
        <dbReference type="Proteomes" id="UP000562492"/>
    </source>
</evidence>
<gene>
    <name evidence="8" type="ORF">HNP33_004039</name>
</gene>
<feature type="domain" description="Response regulatory" evidence="7">
    <location>
        <begin position="49"/>
        <end position="165"/>
    </location>
</feature>
<dbReference type="PROSITE" id="PS50043">
    <property type="entry name" value="HTH_LUXR_2"/>
    <property type="match status" value="1"/>
</dbReference>
<accession>A0ABR6RL58</accession>